<accession>A0AAW1M596</accession>
<name>A0AAW1M596_SAPOF</name>
<organism evidence="3 4">
    <name type="scientific">Saponaria officinalis</name>
    <name type="common">Common soapwort</name>
    <name type="synonym">Lychnis saponaria</name>
    <dbReference type="NCBI Taxonomy" id="3572"/>
    <lineage>
        <taxon>Eukaryota</taxon>
        <taxon>Viridiplantae</taxon>
        <taxon>Streptophyta</taxon>
        <taxon>Embryophyta</taxon>
        <taxon>Tracheophyta</taxon>
        <taxon>Spermatophyta</taxon>
        <taxon>Magnoliopsida</taxon>
        <taxon>eudicotyledons</taxon>
        <taxon>Gunneridae</taxon>
        <taxon>Pentapetalae</taxon>
        <taxon>Caryophyllales</taxon>
        <taxon>Caryophyllaceae</taxon>
        <taxon>Caryophylleae</taxon>
        <taxon>Saponaria</taxon>
    </lineage>
</organism>
<keyword evidence="1" id="KW-1133">Transmembrane helix</keyword>
<dbReference type="InterPro" id="IPR006580">
    <property type="entry name" value="Znf_TTF"/>
</dbReference>
<dbReference type="PANTHER" id="PTHR45749">
    <property type="match status" value="1"/>
</dbReference>
<dbReference type="SMART" id="SM00597">
    <property type="entry name" value="ZnF_TTF"/>
    <property type="match status" value="1"/>
</dbReference>
<dbReference type="AlphaFoldDB" id="A0AAW1M596"/>
<dbReference type="Pfam" id="PF05699">
    <property type="entry name" value="Dimer_Tnp_hAT"/>
    <property type="match status" value="1"/>
</dbReference>
<comment type="caution">
    <text evidence="3">The sequence shown here is derived from an EMBL/GenBank/DDBJ whole genome shotgun (WGS) entry which is preliminary data.</text>
</comment>
<dbReference type="EMBL" id="JBDFQZ010000003">
    <property type="protein sequence ID" value="KAK9740497.1"/>
    <property type="molecule type" value="Genomic_DNA"/>
</dbReference>
<dbReference type="InterPro" id="IPR025398">
    <property type="entry name" value="DUF4371"/>
</dbReference>
<evidence type="ECO:0000256" key="1">
    <source>
        <dbReference type="SAM" id="Phobius"/>
    </source>
</evidence>
<dbReference type="InterPro" id="IPR008906">
    <property type="entry name" value="HATC_C_dom"/>
</dbReference>
<sequence>MGPIQPKNHEFPFKLIGGKSRRFKAEWFDKHENWLEYSKKKDALFCLPCYLFKSECVRGGDAFVEEGFSYWNKKQRLNEHVGGVNSAHNLAVERYENLKDEKNSIQTAFHGFSEQDKKDYKTRLEASIIFSRYLLRMGLPFHGHDESDESNNQGNFIELLKVVCYISKDFEKVMLKSGPGNLQLIAPSIQKEIVNCVAKETLKLIFEELGDDLFGILVDESSDVSYKEQMGIVLCYVNKQGIVVERFVGIVHVTNTSALSLKSAIDSLFDEFKLSMSSIRGQGYDGASNMRGEFGGLKTLIQKNNSFAYYTYCFARQLQLTLVATAKGHVYVVWFFYLVSDVVNVIGSSYKRRDLEEMASFYPYDFDDVLVRVLSGELKNYIVDVRSHIAFVGLKGLGDLARVMVKTKKNVIYPHVYLLLKLALILPVATASVERAFSAMKYIKTKLRNRMCDDFLNNCLLTYVERDICESVSIDDIMYRFQNMKSRRGCLV</sequence>
<protein>
    <recommendedName>
        <fullName evidence="2">TTF-type domain-containing protein</fullName>
    </recommendedName>
</protein>
<evidence type="ECO:0000259" key="2">
    <source>
        <dbReference type="SMART" id="SM00597"/>
    </source>
</evidence>
<dbReference type="Pfam" id="PF14291">
    <property type="entry name" value="DUF4371"/>
    <property type="match status" value="1"/>
</dbReference>
<dbReference type="GO" id="GO:0046983">
    <property type="term" value="F:protein dimerization activity"/>
    <property type="evidence" value="ECO:0007669"/>
    <property type="project" value="InterPro"/>
</dbReference>
<keyword evidence="1" id="KW-0812">Transmembrane</keyword>
<keyword evidence="4" id="KW-1185">Reference proteome</keyword>
<dbReference type="InterPro" id="IPR012337">
    <property type="entry name" value="RNaseH-like_sf"/>
</dbReference>
<gene>
    <name evidence="3" type="ORF">RND81_03G040000</name>
</gene>
<feature type="domain" description="TTF-type" evidence="2">
    <location>
        <begin position="19"/>
        <end position="111"/>
    </location>
</feature>
<keyword evidence="1" id="KW-0472">Membrane</keyword>
<dbReference type="SUPFAM" id="SSF53098">
    <property type="entry name" value="Ribonuclease H-like"/>
    <property type="match status" value="1"/>
</dbReference>
<evidence type="ECO:0000313" key="4">
    <source>
        <dbReference type="Proteomes" id="UP001443914"/>
    </source>
</evidence>
<feature type="transmembrane region" description="Helical" evidence="1">
    <location>
        <begin position="416"/>
        <end position="437"/>
    </location>
</feature>
<reference evidence="3" key="1">
    <citation type="submission" date="2024-03" db="EMBL/GenBank/DDBJ databases">
        <title>WGS assembly of Saponaria officinalis var. Norfolk2.</title>
        <authorList>
            <person name="Jenkins J."/>
            <person name="Shu S."/>
            <person name="Grimwood J."/>
            <person name="Barry K."/>
            <person name="Goodstein D."/>
            <person name="Schmutz J."/>
            <person name="Leebens-Mack J."/>
            <person name="Osbourn A."/>
        </authorList>
    </citation>
    <scope>NUCLEOTIDE SEQUENCE [LARGE SCALE GENOMIC DNA]</scope>
    <source>
        <strain evidence="3">JIC</strain>
    </source>
</reference>
<dbReference type="Proteomes" id="UP001443914">
    <property type="component" value="Unassembled WGS sequence"/>
</dbReference>
<evidence type="ECO:0000313" key="3">
    <source>
        <dbReference type="EMBL" id="KAK9740497.1"/>
    </source>
</evidence>
<proteinExistence type="predicted"/>
<dbReference type="PANTHER" id="PTHR45749:SF36">
    <property type="entry name" value="ZINC FINGER MYM-TYPE PROTEIN 1-LIKE"/>
    <property type="match status" value="1"/>
</dbReference>